<keyword evidence="3" id="KW-1003">Cell membrane</keyword>
<comment type="subcellular location">
    <subcellularLocation>
        <location evidence="1">Membrane</location>
        <topology evidence="1">Multi-pass membrane protein</topology>
    </subcellularLocation>
</comment>
<reference evidence="8 9" key="1">
    <citation type="submission" date="2018-11" db="EMBL/GenBank/DDBJ databases">
        <title>Genomic Encyclopedia of Type Strains, Phase IV (KMG-IV): sequencing the most valuable type-strain genomes for metagenomic binning, comparative biology and taxonomic classification.</title>
        <authorList>
            <person name="Goeker M."/>
        </authorList>
    </citation>
    <scope>NUCLEOTIDE SEQUENCE [LARGE SCALE GENOMIC DNA]</scope>
    <source>
        <strain evidence="8 9">DSM 101684</strain>
    </source>
</reference>
<feature type="transmembrane region" description="Helical" evidence="7">
    <location>
        <begin position="12"/>
        <end position="31"/>
    </location>
</feature>
<feature type="transmembrane region" description="Helical" evidence="7">
    <location>
        <begin position="94"/>
        <end position="118"/>
    </location>
</feature>
<keyword evidence="4 7" id="KW-0812">Transmembrane</keyword>
<dbReference type="Proteomes" id="UP000272193">
    <property type="component" value="Unassembled WGS sequence"/>
</dbReference>
<feature type="transmembrane region" description="Helical" evidence="7">
    <location>
        <begin position="263"/>
        <end position="282"/>
    </location>
</feature>
<dbReference type="OrthoDB" id="8683688at2"/>
<evidence type="ECO:0000256" key="1">
    <source>
        <dbReference type="ARBA" id="ARBA00004141"/>
    </source>
</evidence>
<evidence type="ECO:0000256" key="3">
    <source>
        <dbReference type="ARBA" id="ARBA00022475"/>
    </source>
</evidence>
<evidence type="ECO:0000256" key="4">
    <source>
        <dbReference type="ARBA" id="ARBA00022692"/>
    </source>
</evidence>
<dbReference type="Pfam" id="PF03547">
    <property type="entry name" value="Mem_trans"/>
    <property type="match status" value="1"/>
</dbReference>
<keyword evidence="5 7" id="KW-1133">Transmembrane helix</keyword>
<proteinExistence type="predicted"/>
<gene>
    <name evidence="8" type="ORF">EDC62_0427</name>
</gene>
<organism evidence="8 9">
    <name type="scientific">Tibeticola sediminis</name>
    <dbReference type="NCBI Taxonomy" id="1917811"/>
    <lineage>
        <taxon>Bacteria</taxon>
        <taxon>Pseudomonadati</taxon>
        <taxon>Pseudomonadota</taxon>
        <taxon>Betaproteobacteria</taxon>
        <taxon>Burkholderiales</taxon>
        <taxon>Comamonadaceae</taxon>
        <taxon>Tibeticola</taxon>
    </lineage>
</organism>
<evidence type="ECO:0000256" key="6">
    <source>
        <dbReference type="ARBA" id="ARBA00023136"/>
    </source>
</evidence>
<dbReference type="EMBL" id="RKQL01000001">
    <property type="protein sequence ID" value="RPE72725.1"/>
    <property type="molecule type" value="Genomic_DNA"/>
</dbReference>
<feature type="transmembrane region" description="Helical" evidence="7">
    <location>
        <begin position="171"/>
        <end position="191"/>
    </location>
</feature>
<feature type="transmembrane region" description="Helical" evidence="7">
    <location>
        <begin position="124"/>
        <end position="150"/>
    </location>
</feature>
<protein>
    <recommendedName>
        <fullName evidence="10">Transporter</fullName>
    </recommendedName>
</protein>
<name>A0A3N4UVD0_9BURK</name>
<evidence type="ECO:0000313" key="8">
    <source>
        <dbReference type="EMBL" id="RPE72725.1"/>
    </source>
</evidence>
<dbReference type="GO" id="GO:0055085">
    <property type="term" value="P:transmembrane transport"/>
    <property type="evidence" value="ECO:0007669"/>
    <property type="project" value="InterPro"/>
</dbReference>
<accession>A0A3N4UVD0</accession>
<dbReference type="PANTHER" id="PTHR36838:SF3">
    <property type="entry name" value="TRANSPORTER AUXIN EFFLUX CARRIER EC FAMILY"/>
    <property type="match status" value="1"/>
</dbReference>
<dbReference type="AlphaFoldDB" id="A0A3N4UVD0"/>
<evidence type="ECO:0000256" key="5">
    <source>
        <dbReference type="ARBA" id="ARBA00022989"/>
    </source>
</evidence>
<feature type="transmembrane region" description="Helical" evidence="7">
    <location>
        <begin position="211"/>
        <end position="229"/>
    </location>
</feature>
<evidence type="ECO:0000256" key="7">
    <source>
        <dbReference type="SAM" id="Phobius"/>
    </source>
</evidence>
<keyword evidence="9" id="KW-1185">Reference proteome</keyword>
<feature type="transmembrane region" description="Helical" evidence="7">
    <location>
        <begin position="294"/>
        <end position="319"/>
    </location>
</feature>
<feature type="transmembrane region" description="Helical" evidence="7">
    <location>
        <begin position="236"/>
        <end position="257"/>
    </location>
</feature>
<keyword evidence="2" id="KW-0813">Transport</keyword>
<dbReference type="RefSeq" id="WP_124219951.1">
    <property type="nucleotide sequence ID" value="NZ_RKQL01000001.1"/>
</dbReference>
<evidence type="ECO:0000256" key="2">
    <source>
        <dbReference type="ARBA" id="ARBA00022448"/>
    </source>
</evidence>
<evidence type="ECO:0000313" key="9">
    <source>
        <dbReference type="Proteomes" id="UP000272193"/>
    </source>
</evidence>
<comment type="caution">
    <text evidence="8">The sequence shown here is derived from an EMBL/GenBank/DDBJ whole genome shotgun (WGS) entry which is preliminary data.</text>
</comment>
<dbReference type="GO" id="GO:0016020">
    <property type="term" value="C:membrane"/>
    <property type="evidence" value="ECO:0007669"/>
    <property type="project" value="UniProtKB-SubCell"/>
</dbReference>
<evidence type="ECO:0008006" key="10">
    <source>
        <dbReference type="Google" id="ProtNLM"/>
    </source>
</evidence>
<feature type="transmembrane region" description="Helical" evidence="7">
    <location>
        <begin position="43"/>
        <end position="61"/>
    </location>
</feature>
<dbReference type="InterPro" id="IPR004776">
    <property type="entry name" value="Mem_transp_PIN-like"/>
</dbReference>
<feature type="transmembrane region" description="Helical" evidence="7">
    <location>
        <begin position="67"/>
        <end position="87"/>
    </location>
</feature>
<dbReference type="PANTHER" id="PTHR36838">
    <property type="entry name" value="AUXIN EFFLUX CARRIER FAMILY PROTEIN"/>
    <property type="match status" value="1"/>
</dbReference>
<keyword evidence="6 7" id="KW-0472">Membrane</keyword>
<sequence length="321" mass="33543">MTLNLNHPVLSALLPVGLLIGIGFVAGRLRFIRAESVRDLSNLVFLVLAQALLFRTMSAVRVERLDFGAMALYHAVAAVLFFAVLAARGFDSRAAVLALASIFSNTVMIGVPLVGLAYGEAGLVQLFTLISTHALVLLTLATVVLELLSARDRAREPGAAPRHLARTVARAVRNAVIHPVPLPIIAGLLYAQTGWGLPPVVDRPLQLLGNAFGPVALVLVGVTLAQTAVGAQLKGALAIAAVKTFVHPMLMGLAGWAAGLRGLPLAVMVVAASLPIGANVFLFSQRYRRAEALVTASVAVSTALALVSVSLAMALVPYLPQ</sequence>